<accession>A0A7Z0WX73</accession>
<dbReference type="HAMAP" id="MF_00276">
    <property type="entry name" value="KdpC"/>
    <property type="match status" value="1"/>
</dbReference>
<keyword evidence="7 11" id="KW-0630">Potassium</keyword>
<evidence type="ECO:0000256" key="5">
    <source>
        <dbReference type="ARBA" id="ARBA00022741"/>
    </source>
</evidence>
<dbReference type="NCBIfam" id="NF001454">
    <property type="entry name" value="PRK00315.1"/>
    <property type="match status" value="1"/>
</dbReference>
<dbReference type="Proteomes" id="UP000185604">
    <property type="component" value="Unassembled WGS sequence"/>
</dbReference>
<comment type="caution">
    <text evidence="12">The sequence shown here is derived from an EMBL/GenBank/DDBJ whole genome shotgun (WGS) entry which is preliminary data.</text>
</comment>
<evidence type="ECO:0000256" key="1">
    <source>
        <dbReference type="ARBA" id="ARBA00022448"/>
    </source>
</evidence>
<evidence type="ECO:0000256" key="3">
    <source>
        <dbReference type="ARBA" id="ARBA00022538"/>
    </source>
</evidence>
<dbReference type="GO" id="GO:0005886">
    <property type="term" value="C:plasma membrane"/>
    <property type="evidence" value="ECO:0007669"/>
    <property type="project" value="UniProtKB-SubCell"/>
</dbReference>
<reference evidence="12 13" key="1">
    <citation type="journal article" date="2016" name="Front. Microbiol.">
        <title>High-Level Heat Resistance of Spores of Bacillus amyloliquefaciens and Bacillus licheniformis Results from the Presence of a spoVA Operon in a Tn1546 Transposon.</title>
        <authorList>
            <person name="Berendsen E.M."/>
            <person name="Koning R.A."/>
            <person name="Boekhorst J."/>
            <person name="de Jong A."/>
            <person name="Kuipers O.P."/>
            <person name="Wells-Bennik M.H."/>
        </authorList>
    </citation>
    <scope>NUCLEOTIDE SEQUENCE [LARGE SCALE GENOMIC DNA]</scope>
    <source>
        <strain evidence="12 13">B4121</strain>
    </source>
</reference>
<comment type="function">
    <text evidence="11">Part of the high-affinity ATP-driven potassium transport (or Kdp) system, which catalyzes the hydrolysis of ATP coupled with the electrogenic transport of potassium into the cytoplasm. This subunit acts as a catalytic chaperone that increases the ATP-binding affinity of the ATP-hydrolyzing subunit KdpB by the formation of a transient KdpB/KdpC/ATP ternary complex.</text>
</comment>
<protein>
    <recommendedName>
        <fullName evidence="11">Potassium-transporting ATPase KdpC subunit</fullName>
    </recommendedName>
    <alternativeName>
        <fullName evidence="11">ATP phosphohydrolase [potassium-transporting] C chain</fullName>
    </alternativeName>
    <alternativeName>
        <fullName evidence="11">Potassium-binding and translocating subunit C</fullName>
    </alternativeName>
    <alternativeName>
        <fullName evidence="11">Potassium-translocating ATPase C chain</fullName>
    </alternativeName>
</protein>
<comment type="subcellular location">
    <subcellularLocation>
        <location evidence="11">Cell membrane</location>
        <topology evidence="11">Single-pass membrane protein</topology>
    </subcellularLocation>
</comment>
<comment type="similarity">
    <text evidence="11">Belongs to the KdpC family.</text>
</comment>
<keyword evidence="6 11" id="KW-0067">ATP-binding</keyword>
<dbReference type="PANTHER" id="PTHR30042">
    <property type="entry name" value="POTASSIUM-TRANSPORTING ATPASE C CHAIN"/>
    <property type="match status" value="1"/>
</dbReference>
<evidence type="ECO:0000256" key="6">
    <source>
        <dbReference type="ARBA" id="ARBA00022840"/>
    </source>
</evidence>
<evidence type="ECO:0000256" key="7">
    <source>
        <dbReference type="ARBA" id="ARBA00022958"/>
    </source>
</evidence>
<keyword evidence="2 11" id="KW-1003">Cell membrane</keyword>
<sequence length="186" mass="20244">MKEIGVIFRISLLLMLVCGLGYPLALTGISQAAMPGKSNGSLVYDRQGNVIGSELIGQRFRDPRLFQGRGSSIKYDAAGSGSPNEAPSNPDLLKRMKASIEKWKEENPDVPISKLPVDLVTNSASGLDPDISPDGAMAQIPRISRLTGLPEKELVQLVHQHTKSDFLSEPRVNVLLLNIDLKEKQT</sequence>
<proteinExistence type="inferred from homology"/>
<name>A0A7Z0WX73_9BACI</name>
<evidence type="ECO:0000256" key="4">
    <source>
        <dbReference type="ARBA" id="ARBA00022692"/>
    </source>
</evidence>
<dbReference type="PIRSF" id="PIRSF001296">
    <property type="entry name" value="K_ATPase_KdpC"/>
    <property type="match status" value="1"/>
</dbReference>
<keyword evidence="3 11" id="KW-0633">Potassium transport</keyword>
<keyword evidence="5 11" id="KW-0547">Nucleotide-binding</keyword>
<evidence type="ECO:0000256" key="9">
    <source>
        <dbReference type="ARBA" id="ARBA00023065"/>
    </source>
</evidence>
<dbReference type="GO" id="GO:0005524">
    <property type="term" value="F:ATP binding"/>
    <property type="evidence" value="ECO:0007669"/>
    <property type="project" value="UniProtKB-UniRule"/>
</dbReference>
<dbReference type="PANTHER" id="PTHR30042:SF2">
    <property type="entry name" value="POTASSIUM-TRANSPORTING ATPASE KDPC SUBUNIT"/>
    <property type="match status" value="1"/>
</dbReference>
<dbReference type="InterPro" id="IPR003820">
    <property type="entry name" value="KdpC"/>
</dbReference>
<evidence type="ECO:0000256" key="10">
    <source>
        <dbReference type="ARBA" id="ARBA00023136"/>
    </source>
</evidence>
<dbReference type="Pfam" id="PF02669">
    <property type="entry name" value="KdpC"/>
    <property type="match status" value="1"/>
</dbReference>
<evidence type="ECO:0000256" key="11">
    <source>
        <dbReference type="HAMAP-Rule" id="MF_00276"/>
    </source>
</evidence>
<dbReference type="RefSeq" id="WP_035338420.1">
    <property type="nucleotide sequence ID" value="NZ_AP023088.1"/>
</dbReference>
<evidence type="ECO:0000313" key="13">
    <source>
        <dbReference type="Proteomes" id="UP000185604"/>
    </source>
</evidence>
<evidence type="ECO:0000256" key="2">
    <source>
        <dbReference type="ARBA" id="ARBA00022475"/>
    </source>
</evidence>
<keyword evidence="9 11" id="KW-0406">Ion transport</keyword>
<organism evidence="12 13">
    <name type="scientific">Bacillus paralicheniformis</name>
    <dbReference type="NCBI Taxonomy" id="1648923"/>
    <lineage>
        <taxon>Bacteria</taxon>
        <taxon>Bacillati</taxon>
        <taxon>Bacillota</taxon>
        <taxon>Bacilli</taxon>
        <taxon>Bacillales</taxon>
        <taxon>Bacillaceae</taxon>
        <taxon>Bacillus</taxon>
    </lineage>
</organism>
<comment type="subunit">
    <text evidence="11">The system is composed of three essential subunits: KdpA, KdpB and KdpC.</text>
</comment>
<keyword evidence="8 11" id="KW-1133">Transmembrane helix</keyword>
<evidence type="ECO:0000313" key="12">
    <source>
        <dbReference type="EMBL" id="OLF91356.1"/>
    </source>
</evidence>
<evidence type="ECO:0000256" key="8">
    <source>
        <dbReference type="ARBA" id="ARBA00022989"/>
    </source>
</evidence>
<dbReference type="EMBL" id="LKPO01000019">
    <property type="protein sequence ID" value="OLF91356.1"/>
    <property type="molecule type" value="Genomic_DNA"/>
</dbReference>
<keyword evidence="4 11" id="KW-0812">Transmembrane</keyword>
<keyword evidence="1 11" id="KW-0813">Transport</keyword>
<dbReference type="AlphaFoldDB" id="A0A7Z0WX73"/>
<dbReference type="GO" id="GO:0008556">
    <property type="term" value="F:P-type potassium transmembrane transporter activity"/>
    <property type="evidence" value="ECO:0007669"/>
    <property type="project" value="InterPro"/>
</dbReference>
<gene>
    <name evidence="11" type="primary">kdpC</name>
    <name evidence="12" type="ORF">B4121_2834</name>
</gene>
<keyword evidence="10 11" id="KW-0472">Membrane</keyword>